<keyword evidence="1" id="KW-0812">Transmembrane</keyword>
<feature type="transmembrane region" description="Helical" evidence="1">
    <location>
        <begin position="234"/>
        <end position="256"/>
    </location>
</feature>
<feature type="transmembrane region" description="Helical" evidence="1">
    <location>
        <begin position="158"/>
        <end position="179"/>
    </location>
</feature>
<dbReference type="AlphaFoldDB" id="A0A9D6V0S4"/>
<comment type="caution">
    <text evidence="2">The sequence shown here is derived from an EMBL/GenBank/DDBJ whole genome shotgun (WGS) entry which is preliminary data.</text>
</comment>
<reference evidence="2" key="1">
    <citation type="submission" date="2020-07" db="EMBL/GenBank/DDBJ databases">
        <title>Huge and variable diversity of episymbiotic CPR bacteria and DPANN archaea in groundwater ecosystems.</title>
        <authorList>
            <person name="He C.Y."/>
            <person name="Keren R."/>
            <person name="Whittaker M."/>
            <person name="Farag I.F."/>
            <person name="Doudna J."/>
            <person name="Cate J.H.D."/>
            <person name="Banfield J.F."/>
        </authorList>
    </citation>
    <scope>NUCLEOTIDE SEQUENCE</scope>
    <source>
        <strain evidence="2">NC_groundwater_1664_Pr3_B-0.1um_52_9</strain>
    </source>
</reference>
<feature type="transmembrane region" description="Helical" evidence="1">
    <location>
        <begin position="322"/>
        <end position="342"/>
    </location>
</feature>
<evidence type="ECO:0000313" key="2">
    <source>
        <dbReference type="EMBL" id="MBI5248589.1"/>
    </source>
</evidence>
<feature type="transmembrane region" description="Helical" evidence="1">
    <location>
        <begin position="349"/>
        <end position="369"/>
    </location>
</feature>
<gene>
    <name evidence="2" type="ORF">HY912_03770</name>
</gene>
<evidence type="ECO:0000256" key="1">
    <source>
        <dbReference type="SAM" id="Phobius"/>
    </source>
</evidence>
<proteinExistence type="predicted"/>
<keyword evidence="1" id="KW-0472">Membrane</keyword>
<accession>A0A9D6V0S4</accession>
<keyword evidence="1" id="KW-1133">Transmembrane helix</keyword>
<name>A0A9D6V0S4_9BACT</name>
<feature type="transmembrane region" description="Helical" evidence="1">
    <location>
        <begin position="292"/>
        <end position="310"/>
    </location>
</feature>
<protein>
    <submittedName>
        <fullName evidence="2">Uncharacterized protein</fullName>
    </submittedName>
</protein>
<feature type="transmembrane region" description="Helical" evidence="1">
    <location>
        <begin position="389"/>
        <end position="415"/>
    </location>
</feature>
<evidence type="ECO:0000313" key="3">
    <source>
        <dbReference type="Proteomes" id="UP000807825"/>
    </source>
</evidence>
<dbReference type="EMBL" id="JACRDE010000113">
    <property type="protein sequence ID" value="MBI5248589.1"/>
    <property type="molecule type" value="Genomic_DNA"/>
</dbReference>
<sequence length="702" mass="78975">MKRLTLVLLCLALLVAALMGIGTRHINDDLYLGFCSGRDTLNGLLGKPDTWSFNTNDEIYVECSWFSYLLYYLAYLKLGHLGPVLIKTVLLSVCLAVLYFRCICLGVPSLPVLVTLILATLSLGPFLLIRGDNFALLYLVLLGTFLTGKTEWGRWRQIGAFIVFVFWINGHGSFSYGFLLIQTRLALEVIAKFWARGLVIARAEGKTQDGSIFFNPVSDSSGPAKSGQIDVTGWFLTAVAAGLALLWFNPYGLMVLRPVRRTMSETFVTNTSLDWLSIPASIYRDGLETASIAFLVFLLCVLVALIIVFMCDGLTCLLRKLISRGAVPIIMELVMAGTLTVLAFRHQRLILLAAFAVVPLSALLMSFAIESAEARFARFLSFVKGRVWNLAALLSGIALVLLSLHFYTALAIRYLPGNPFREDRPIIERLMSFPGYKMEAAEFMKTNSLSGRAFSGWSISIFLLFHHPGVQLFMDCRDSAMYDDDIMKLFLKVLYDSGPNHGQEASAILEQFGIPFVLLDARGSDWNLAVQLMKSKNWLPVYKDEEAVLLVRSDSSVAETFHRTGNLDYFKYDRPETRIMSEALAWLYGKGRIPERLALDMKTIVLHKPEPLLYTLIASAPSIAIRCEDLETKSYLESELSRLSKTNHRIAGGARILESQIVLLRLLSMNRQKCEPRDNDQRFARMMHEQKLNLSELQRKYY</sequence>
<feature type="transmembrane region" description="Helical" evidence="1">
    <location>
        <begin position="88"/>
        <end position="121"/>
    </location>
</feature>
<dbReference type="Proteomes" id="UP000807825">
    <property type="component" value="Unassembled WGS sequence"/>
</dbReference>
<organism evidence="2 3">
    <name type="scientific">Desulfomonile tiedjei</name>
    <dbReference type="NCBI Taxonomy" id="2358"/>
    <lineage>
        <taxon>Bacteria</taxon>
        <taxon>Pseudomonadati</taxon>
        <taxon>Thermodesulfobacteriota</taxon>
        <taxon>Desulfomonilia</taxon>
        <taxon>Desulfomonilales</taxon>
        <taxon>Desulfomonilaceae</taxon>
        <taxon>Desulfomonile</taxon>
    </lineage>
</organism>